<feature type="compositionally biased region" description="Polar residues" evidence="7">
    <location>
        <begin position="43"/>
        <end position="58"/>
    </location>
</feature>
<comment type="similarity">
    <text evidence="2 6">Belongs to the TMC family.</text>
</comment>
<evidence type="ECO:0000313" key="9">
    <source>
        <dbReference type="Proteomes" id="UP001652642"/>
    </source>
</evidence>
<evidence type="ECO:0000313" key="11">
    <source>
        <dbReference type="RefSeq" id="XP_072838980.1"/>
    </source>
</evidence>
<evidence type="ECO:0000256" key="5">
    <source>
        <dbReference type="ARBA" id="ARBA00023136"/>
    </source>
</evidence>
<dbReference type="Pfam" id="PF07810">
    <property type="entry name" value="TMC"/>
    <property type="match status" value="1"/>
</dbReference>
<reference evidence="10 11" key="1">
    <citation type="submission" date="2025-05" db="UniProtKB">
        <authorList>
            <consortium name="RefSeq"/>
        </authorList>
    </citation>
    <scope>IDENTIFICATION</scope>
</reference>
<feature type="transmembrane region" description="Helical" evidence="6">
    <location>
        <begin position="322"/>
        <end position="345"/>
    </location>
</feature>
<dbReference type="RefSeq" id="XP_072838976.1">
    <property type="nucleotide sequence ID" value="XM_072982875.1"/>
</dbReference>
<gene>
    <name evidence="10 11" type="primary">TMC5</name>
</gene>
<feature type="transmembrane region" description="Helical" evidence="6">
    <location>
        <begin position="454"/>
        <end position="478"/>
    </location>
</feature>
<feature type="transmembrane region" description="Helical" evidence="6">
    <location>
        <begin position="678"/>
        <end position="700"/>
    </location>
</feature>
<keyword evidence="3 6" id="KW-0812">Transmembrane</keyword>
<dbReference type="InterPro" id="IPR038900">
    <property type="entry name" value="TMC"/>
</dbReference>
<evidence type="ECO:0000256" key="1">
    <source>
        <dbReference type="ARBA" id="ARBA00004141"/>
    </source>
</evidence>
<feature type="compositionally biased region" description="Basic and acidic residues" evidence="7">
    <location>
        <begin position="60"/>
        <end position="69"/>
    </location>
</feature>
<feature type="transmembrane region" description="Helical" evidence="6">
    <location>
        <begin position="360"/>
        <end position="383"/>
    </location>
</feature>
<evidence type="ECO:0000256" key="3">
    <source>
        <dbReference type="ARBA" id="ARBA00022692"/>
    </source>
</evidence>
<dbReference type="GeneID" id="110083994"/>
<protein>
    <recommendedName>
        <fullName evidence="6">Transmembrane channel-like protein</fullName>
    </recommendedName>
</protein>
<dbReference type="InterPro" id="IPR012496">
    <property type="entry name" value="TMC_dom"/>
</dbReference>
<keyword evidence="9" id="KW-1185">Reference proteome</keyword>
<evidence type="ECO:0000256" key="6">
    <source>
        <dbReference type="RuleBase" id="RU310713"/>
    </source>
</evidence>
<sequence>MSFHYNKAFENSDCSYSDMLEDENSDYHYAATLELDRIRPSERSTSFHYNPYDSTPYNSHEGDSVEDGKGQNSSILLPMSSMRIQNSGSEYSPRGLAFEISSSNPYGNEHTNPSFEYEPEFAQPLPTGNTTLNHHTKHGPSDASDGVHSSVNFIPGPNRQDASMVFMTPSSLLQLNPGYNKEKEKEEEKLISDLSAMSTHERIKAIQKILKPMKEKRKIRNHVLIEKTKKSHSRKAEVNCCTQCFYNTALSFRRFKNGLWDSFQFFKLWQKILKDIGGKFGTSVRSYFVFLTWLLMFNVFSFLVNFSFIAIPQLLVAKPNSLSFTGLEFFTGAGYFTDTVLYYGFYTNTTVMKNESISTYYIQLAYIFTFGIYFIVCFLSLLYSMAKSFRANFVNPQMYAGNAAKLLCVWDFSVTNEKAVKLKQKNLSTQIKETLSEITVGALKLPLSQRISRIAIHLGAWVISLSIAIGSCAGIYFFSQVNLEIFLEGEKTDLESQASTLVLPIVVSLLNHLVPLLYSFFSFFEKFTFPRHQIYTAIVRNVILKITIIGILCYYWLNTVAVSKLECWETLVGQDIYRLLVADFICCLLGSFFGEFLRRIIGTKCCKKLGVPEFDIARNVLDLIYAQTLTWIGIFFSPLLPAIQIISLFIIFCVKKVSLMRNCQPPRKAWRASQMNTIFVFLLFFPSFAGVLAVLGVTFWRQTPSGTCGPFRGLVTIFEAVSDWVAILTSYPSSFWVVWIYRNIFESVHFFFILSVIVLIMSYLYWQIIDGRKMMVKLLQEQIINEGKDKMFLLKKLRALQASKMPHLGEQPERRSLVRRQPEQRMHFLLPNSTESSPRIKERDTYDEFARTPEMTSFSYVKEDGQSARNAGTSEALTLALRARQEAEWEMDDEESS</sequence>
<keyword evidence="4 6" id="KW-1133">Transmembrane helix</keyword>
<keyword evidence="5 6" id="KW-0472">Membrane</keyword>
<name>A0ABM5F0Q3_9SAUR</name>
<dbReference type="RefSeq" id="XP_072838980.1">
    <property type="nucleotide sequence ID" value="XM_072982879.1"/>
</dbReference>
<organism evidence="9 11">
    <name type="scientific">Pogona vitticeps</name>
    <name type="common">central bearded dragon</name>
    <dbReference type="NCBI Taxonomy" id="103695"/>
    <lineage>
        <taxon>Eukaryota</taxon>
        <taxon>Metazoa</taxon>
        <taxon>Chordata</taxon>
        <taxon>Craniata</taxon>
        <taxon>Vertebrata</taxon>
        <taxon>Euteleostomi</taxon>
        <taxon>Lepidosauria</taxon>
        <taxon>Squamata</taxon>
        <taxon>Bifurcata</taxon>
        <taxon>Unidentata</taxon>
        <taxon>Episquamata</taxon>
        <taxon>Toxicofera</taxon>
        <taxon>Iguania</taxon>
        <taxon>Acrodonta</taxon>
        <taxon>Agamidae</taxon>
        <taxon>Amphibolurinae</taxon>
        <taxon>Pogona</taxon>
    </lineage>
</organism>
<feature type="region of interest" description="Disordered" evidence="7">
    <location>
        <begin position="42"/>
        <end position="71"/>
    </location>
</feature>
<proteinExistence type="inferred from homology"/>
<feature type="transmembrane region" description="Helical" evidence="6">
    <location>
        <begin position="628"/>
        <end position="652"/>
    </location>
</feature>
<feature type="domain" description="TMC" evidence="8">
    <location>
        <begin position="567"/>
        <end position="673"/>
    </location>
</feature>
<evidence type="ECO:0000256" key="2">
    <source>
        <dbReference type="ARBA" id="ARBA00006510"/>
    </source>
</evidence>
<feature type="transmembrane region" description="Helical" evidence="6">
    <location>
        <begin position="287"/>
        <end position="310"/>
    </location>
</feature>
<evidence type="ECO:0000259" key="8">
    <source>
        <dbReference type="Pfam" id="PF07810"/>
    </source>
</evidence>
<dbReference type="Proteomes" id="UP001652642">
    <property type="component" value="Chromosome 13"/>
</dbReference>
<feature type="transmembrane region" description="Helical" evidence="6">
    <location>
        <begin position="538"/>
        <end position="557"/>
    </location>
</feature>
<evidence type="ECO:0000256" key="4">
    <source>
        <dbReference type="ARBA" id="ARBA00022989"/>
    </source>
</evidence>
<feature type="transmembrane region" description="Helical" evidence="6">
    <location>
        <begin position="498"/>
        <end position="518"/>
    </location>
</feature>
<comment type="subcellular location">
    <subcellularLocation>
        <location evidence="1 6">Membrane</location>
        <topology evidence="1 6">Multi-pass membrane protein</topology>
    </subcellularLocation>
</comment>
<evidence type="ECO:0000256" key="7">
    <source>
        <dbReference type="SAM" id="MobiDB-lite"/>
    </source>
</evidence>
<feature type="transmembrane region" description="Helical" evidence="6">
    <location>
        <begin position="747"/>
        <end position="766"/>
    </location>
</feature>
<evidence type="ECO:0000313" key="10">
    <source>
        <dbReference type="RefSeq" id="XP_072838976.1"/>
    </source>
</evidence>
<dbReference type="PANTHER" id="PTHR23302">
    <property type="entry name" value="TRANSMEMBRANE CHANNEL-RELATED"/>
    <property type="match status" value="1"/>
</dbReference>
<dbReference type="PANTHER" id="PTHR23302:SF5">
    <property type="entry name" value="TRANSMEMBRANE CHANNEL-LIKE PROTEIN 5"/>
    <property type="match status" value="1"/>
</dbReference>
<accession>A0ABM5F0Q3</accession>
<feature type="transmembrane region" description="Helical" evidence="6">
    <location>
        <begin position="721"/>
        <end position="741"/>
    </location>
</feature>